<sequence>MANVQHVAINQRHQRQHHSLSGLDIWDGQQEPVDYSLPYPPPQFRDDIQSSDEYLFDQAALSPRRAPQKMRARESLPSRAHRHEPAAARRDGKESLAYSKHHQQRSSHTRSRSASTSGSSSRSESSSESEARTRSRSVSISGSESGSTAKSESVDTGIATPKSAHEERSAPGSRHSSSSSSESEHSSSESESESESLELPPPRTTEKKGKGPQREKEIIKVEPETKPSSSRRHGHEHGHGKERRAKELVIHEVKSDSESQYAEPPRGEKVAHKRRHRNHSSSKAGSHRHHRHRERGGEIRPASSSKRALKKVYESGPVYSTRPALTRSQTTYSSQSHASSRRSSTILGSIFGSSAASQRTGKPIKLVECVACLDDNLPSRKTARLVCGHRMCHQCLKRKFKLSTKDPQQMPPKCCTDDHILLKHVDRLFDDNFKILWNQKFAEFSTHNRIYCPRPACGAWIKPHRIEKLKDGRRRAKCGACKTEVCCVCQGKWHRSQDCPTDEATQAVLQQAREKGWQRCYGCREMIELIEGCNHMKCVCGREFCMICGARWKTCECPWFNYDRTETDRSGHDRAPRTRAGHDRPAERARGSTHDVRSGHGSSLSRRSRPRDHEGRPSRRRVLAQRSAYEESDDDYNGGYGDIIGIGNSAGHHMNDDYRRVAHSNIAPPMPPPMHPVPFERINTGDYVSGVTRARGMYTDSMERRLADRFSESRPSHSPSHRAFSGPMMPPPPPHRNVGPPPPPSIPHTAPLMRRHTMEDDVLSNAQSQSIRLSERMKPRHARQRDHESEAGAYGPAGGMRRPDSNPRPDSALAGLTGLGRGASRVDEWRVYVQPAAGPGPDTMSMI</sequence>
<reference evidence="11 12" key="1">
    <citation type="journal article" date="2024" name="IMA Fungus">
        <title>Apiospora arundinis, a panoply of carbohydrate-active enzymes and secondary metabolites.</title>
        <authorList>
            <person name="Sorensen T."/>
            <person name="Petersen C."/>
            <person name="Muurmann A.T."/>
            <person name="Christiansen J.V."/>
            <person name="Brundto M.L."/>
            <person name="Overgaard C.K."/>
            <person name="Boysen A.T."/>
            <person name="Wollenberg R.D."/>
            <person name="Larsen T.O."/>
            <person name="Sorensen J.L."/>
            <person name="Nielsen K.L."/>
            <person name="Sondergaard T.E."/>
        </authorList>
    </citation>
    <scope>NUCLEOTIDE SEQUENCE [LARGE SCALE GENOMIC DNA]</scope>
    <source>
        <strain evidence="11 12">AAU 773</strain>
    </source>
</reference>
<keyword evidence="6" id="KW-0863">Zinc-finger</keyword>
<feature type="region of interest" description="Disordered" evidence="9">
    <location>
        <begin position="709"/>
        <end position="819"/>
    </location>
</feature>
<gene>
    <name evidence="11" type="ORF">PGQ11_006536</name>
</gene>
<evidence type="ECO:0000256" key="6">
    <source>
        <dbReference type="ARBA" id="ARBA00022771"/>
    </source>
</evidence>
<dbReference type="CDD" id="cd22584">
    <property type="entry name" value="Rcat_RBR_unk"/>
    <property type="match status" value="1"/>
</dbReference>
<evidence type="ECO:0000256" key="3">
    <source>
        <dbReference type="ARBA" id="ARBA00022679"/>
    </source>
</evidence>
<accession>A0ABR2ISZ9</accession>
<dbReference type="EC" id="2.3.2.31" evidence="2"/>
<evidence type="ECO:0000256" key="9">
    <source>
        <dbReference type="SAM" id="MobiDB-lite"/>
    </source>
</evidence>
<evidence type="ECO:0000256" key="1">
    <source>
        <dbReference type="ARBA" id="ARBA00001798"/>
    </source>
</evidence>
<evidence type="ECO:0000256" key="5">
    <source>
        <dbReference type="ARBA" id="ARBA00022737"/>
    </source>
</evidence>
<feature type="domain" description="RING-type" evidence="10">
    <location>
        <begin position="365"/>
        <end position="566"/>
    </location>
</feature>
<dbReference type="EMBL" id="JAPCWZ010000004">
    <property type="protein sequence ID" value="KAK8867958.1"/>
    <property type="molecule type" value="Genomic_DNA"/>
</dbReference>
<feature type="compositionally biased region" description="Basic and acidic residues" evidence="9">
    <location>
        <begin position="567"/>
        <end position="598"/>
    </location>
</feature>
<evidence type="ECO:0000313" key="11">
    <source>
        <dbReference type="EMBL" id="KAK8867958.1"/>
    </source>
</evidence>
<dbReference type="CDD" id="cd20335">
    <property type="entry name" value="BRcat_RBR"/>
    <property type="match status" value="1"/>
</dbReference>
<feature type="compositionally biased region" description="Low complexity" evidence="9">
    <location>
        <begin position="136"/>
        <end position="151"/>
    </location>
</feature>
<feature type="region of interest" description="Disordered" evidence="9">
    <location>
        <begin position="567"/>
        <end position="639"/>
    </location>
</feature>
<dbReference type="SUPFAM" id="SSF57850">
    <property type="entry name" value="RING/U-box"/>
    <property type="match status" value="3"/>
</dbReference>
<feature type="compositionally biased region" description="Low complexity" evidence="9">
    <location>
        <begin position="112"/>
        <end position="128"/>
    </location>
</feature>
<name>A0ABR2ISZ9_9PEZI</name>
<feature type="compositionally biased region" description="Basic residues" evidence="9">
    <location>
        <begin position="229"/>
        <end position="243"/>
    </location>
</feature>
<keyword evidence="12" id="KW-1185">Reference proteome</keyword>
<dbReference type="InterPro" id="IPR031127">
    <property type="entry name" value="E3_UB_ligase_RBR"/>
</dbReference>
<dbReference type="InterPro" id="IPR044066">
    <property type="entry name" value="TRIAD_supradom"/>
</dbReference>
<evidence type="ECO:0000256" key="2">
    <source>
        <dbReference type="ARBA" id="ARBA00012251"/>
    </source>
</evidence>
<keyword evidence="7" id="KW-0833">Ubl conjugation pathway</keyword>
<comment type="catalytic activity">
    <reaction evidence="1">
        <text>[E2 ubiquitin-conjugating enzyme]-S-ubiquitinyl-L-cysteine + [acceptor protein]-L-lysine = [E2 ubiquitin-conjugating enzyme]-L-cysteine + [acceptor protein]-N(6)-ubiquitinyl-L-lysine.</text>
        <dbReference type="EC" id="2.3.2.31"/>
    </reaction>
</comment>
<keyword evidence="5" id="KW-0677">Repeat</keyword>
<keyword evidence="3" id="KW-0808">Transferase</keyword>
<dbReference type="InterPro" id="IPR002867">
    <property type="entry name" value="IBR_dom"/>
</dbReference>
<keyword evidence="8" id="KW-0862">Zinc</keyword>
<evidence type="ECO:0000256" key="8">
    <source>
        <dbReference type="ARBA" id="ARBA00022833"/>
    </source>
</evidence>
<evidence type="ECO:0000259" key="10">
    <source>
        <dbReference type="PROSITE" id="PS51873"/>
    </source>
</evidence>
<protein>
    <recommendedName>
        <fullName evidence="2">RBR-type E3 ubiquitin transferase</fullName>
        <ecNumber evidence="2">2.3.2.31</ecNumber>
    </recommendedName>
</protein>
<feature type="region of interest" description="Disordered" evidence="9">
    <location>
        <begin position="32"/>
        <end position="340"/>
    </location>
</feature>
<feature type="compositionally biased region" description="Basic and acidic residues" evidence="9">
    <location>
        <begin position="204"/>
        <end position="225"/>
    </location>
</feature>
<dbReference type="Gene3D" id="1.20.120.1750">
    <property type="match status" value="1"/>
</dbReference>
<dbReference type="SMART" id="SM00647">
    <property type="entry name" value="IBR"/>
    <property type="match status" value="1"/>
</dbReference>
<feature type="compositionally biased region" description="Pro residues" evidence="9">
    <location>
        <begin position="728"/>
        <end position="746"/>
    </location>
</feature>
<dbReference type="Pfam" id="PF01485">
    <property type="entry name" value="IBR"/>
    <property type="match status" value="2"/>
</dbReference>
<evidence type="ECO:0000313" key="12">
    <source>
        <dbReference type="Proteomes" id="UP001390339"/>
    </source>
</evidence>
<keyword evidence="4" id="KW-0479">Metal-binding</keyword>
<feature type="compositionally biased region" description="Low complexity" evidence="9">
    <location>
        <begin position="328"/>
        <end position="340"/>
    </location>
</feature>
<evidence type="ECO:0000256" key="4">
    <source>
        <dbReference type="ARBA" id="ARBA00022723"/>
    </source>
</evidence>
<dbReference type="PROSITE" id="PS51873">
    <property type="entry name" value="TRIAD"/>
    <property type="match status" value="1"/>
</dbReference>
<dbReference type="InterPro" id="IPR017907">
    <property type="entry name" value="Znf_RING_CS"/>
</dbReference>
<dbReference type="PANTHER" id="PTHR11685">
    <property type="entry name" value="RBR FAMILY RING FINGER AND IBR DOMAIN-CONTAINING"/>
    <property type="match status" value="1"/>
</dbReference>
<feature type="compositionally biased region" description="Basic residues" evidence="9">
    <location>
        <begin position="271"/>
        <end position="294"/>
    </location>
</feature>
<feature type="compositionally biased region" description="Low complexity" evidence="9">
    <location>
        <begin position="716"/>
        <end position="727"/>
    </location>
</feature>
<evidence type="ECO:0000256" key="7">
    <source>
        <dbReference type="ARBA" id="ARBA00022786"/>
    </source>
</evidence>
<organism evidence="11 12">
    <name type="scientific">Apiospora arundinis</name>
    <dbReference type="NCBI Taxonomy" id="335852"/>
    <lineage>
        <taxon>Eukaryota</taxon>
        <taxon>Fungi</taxon>
        <taxon>Dikarya</taxon>
        <taxon>Ascomycota</taxon>
        <taxon>Pezizomycotina</taxon>
        <taxon>Sordariomycetes</taxon>
        <taxon>Xylariomycetidae</taxon>
        <taxon>Amphisphaeriales</taxon>
        <taxon>Apiosporaceae</taxon>
        <taxon>Apiospora</taxon>
    </lineage>
</organism>
<feature type="compositionally biased region" description="Basic and acidic residues" evidence="9">
    <location>
        <begin position="83"/>
        <end position="94"/>
    </location>
</feature>
<dbReference type="Proteomes" id="UP001390339">
    <property type="component" value="Unassembled WGS sequence"/>
</dbReference>
<comment type="caution">
    <text evidence="11">The sequence shown here is derived from an EMBL/GenBank/DDBJ whole genome shotgun (WGS) entry which is preliminary data.</text>
</comment>
<dbReference type="PROSITE" id="PS00518">
    <property type="entry name" value="ZF_RING_1"/>
    <property type="match status" value="1"/>
</dbReference>
<feature type="compositionally biased region" description="Basic residues" evidence="9">
    <location>
        <begin position="99"/>
        <end position="111"/>
    </location>
</feature>
<feature type="compositionally biased region" description="Basic and acidic residues" evidence="9">
    <location>
        <begin position="244"/>
        <end position="257"/>
    </location>
</feature>
<proteinExistence type="predicted"/>